<evidence type="ECO:0000313" key="3">
    <source>
        <dbReference type="Proteomes" id="UP000646426"/>
    </source>
</evidence>
<protein>
    <recommendedName>
        <fullName evidence="4">DUF423 domain-containing protein</fullName>
    </recommendedName>
</protein>
<keyword evidence="1" id="KW-0812">Transmembrane</keyword>
<dbReference type="RefSeq" id="WP_229792246.1">
    <property type="nucleotide sequence ID" value="NZ_BMYD01000001.1"/>
</dbReference>
<proteinExistence type="predicted"/>
<name>A0A918SSZ1_9GAMM</name>
<dbReference type="Pfam" id="PF04241">
    <property type="entry name" value="DUF423"/>
    <property type="match status" value="1"/>
</dbReference>
<accession>A0A918SSZ1</accession>
<sequence length="115" mass="11938">MRVSPWFGAVGAWLAGASVALAAYASHGVEGEARERLMLAAVFAFGHGLAAAAIAPQASRRAARFSLALLLIGVALFSGSLVAAQFFGTPTRFAPLGGTLLMLGWLVLGIDRVRR</sequence>
<keyword evidence="3" id="KW-1185">Reference proteome</keyword>
<reference evidence="2" key="1">
    <citation type="journal article" date="2014" name="Int. J. Syst. Evol. Microbiol.">
        <title>Complete genome sequence of Corynebacterium casei LMG S-19264T (=DSM 44701T), isolated from a smear-ripened cheese.</title>
        <authorList>
            <consortium name="US DOE Joint Genome Institute (JGI-PGF)"/>
            <person name="Walter F."/>
            <person name="Albersmeier A."/>
            <person name="Kalinowski J."/>
            <person name="Ruckert C."/>
        </authorList>
    </citation>
    <scope>NUCLEOTIDE SEQUENCE</scope>
    <source>
        <strain evidence="2">KCTC 23077</strain>
    </source>
</reference>
<organism evidence="2 3">
    <name type="scientific">Cognatilysobacter bugurensis</name>
    <dbReference type="NCBI Taxonomy" id="543356"/>
    <lineage>
        <taxon>Bacteria</taxon>
        <taxon>Pseudomonadati</taxon>
        <taxon>Pseudomonadota</taxon>
        <taxon>Gammaproteobacteria</taxon>
        <taxon>Lysobacterales</taxon>
        <taxon>Lysobacteraceae</taxon>
        <taxon>Cognatilysobacter</taxon>
    </lineage>
</organism>
<feature type="transmembrane region" description="Helical" evidence="1">
    <location>
        <begin position="93"/>
        <end position="110"/>
    </location>
</feature>
<feature type="transmembrane region" description="Helical" evidence="1">
    <location>
        <begin position="67"/>
        <end position="87"/>
    </location>
</feature>
<dbReference type="AlphaFoldDB" id="A0A918SSZ1"/>
<evidence type="ECO:0000256" key="1">
    <source>
        <dbReference type="SAM" id="Phobius"/>
    </source>
</evidence>
<evidence type="ECO:0008006" key="4">
    <source>
        <dbReference type="Google" id="ProtNLM"/>
    </source>
</evidence>
<feature type="transmembrane region" description="Helical" evidence="1">
    <location>
        <begin position="38"/>
        <end position="55"/>
    </location>
</feature>
<dbReference type="Proteomes" id="UP000646426">
    <property type="component" value="Unassembled WGS sequence"/>
</dbReference>
<keyword evidence="1" id="KW-0472">Membrane</keyword>
<keyword evidence="1" id="KW-1133">Transmembrane helix</keyword>
<gene>
    <name evidence="2" type="ORF">GCM10007067_01470</name>
</gene>
<dbReference type="EMBL" id="BMYD01000001">
    <property type="protein sequence ID" value="GHA69254.1"/>
    <property type="molecule type" value="Genomic_DNA"/>
</dbReference>
<comment type="caution">
    <text evidence="2">The sequence shown here is derived from an EMBL/GenBank/DDBJ whole genome shotgun (WGS) entry which is preliminary data.</text>
</comment>
<reference evidence="2" key="2">
    <citation type="submission" date="2020-09" db="EMBL/GenBank/DDBJ databases">
        <authorList>
            <person name="Sun Q."/>
            <person name="Kim S."/>
        </authorList>
    </citation>
    <scope>NUCLEOTIDE SEQUENCE</scope>
    <source>
        <strain evidence="2">KCTC 23077</strain>
    </source>
</reference>
<evidence type="ECO:0000313" key="2">
    <source>
        <dbReference type="EMBL" id="GHA69254.1"/>
    </source>
</evidence>
<dbReference type="InterPro" id="IPR006696">
    <property type="entry name" value="DUF423"/>
</dbReference>